<evidence type="ECO:0000313" key="2">
    <source>
        <dbReference type="Proteomes" id="UP000663879"/>
    </source>
</evidence>
<gene>
    <name evidence="1" type="ORF">OXX778_LOCUS16958</name>
</gene>
<protein>
    <submittedName>
        <fullName evidence="1">Uncharacterized protein</fullName>
    </submittedName>
</protein>
<sequence>MLNGHNGSDGTFDFFGVKKNIEKLKNELEIEIHNLQGLTLIKEFKNLNETCNLPYFKRTEKIFERILLSLKENNRENLNTEELDFIVSDHFLDLNINVSWFFRSIYSTEVSNPLYLELEYDKFKRKRYYQDMINANRNKEILYFEFLPMKQLIDFYQIIFQHKKLFCEKFTEIKKNKYFIDFKKSIEDVKLFLKSLPNDKEAKFVDVEVENLLKKLEPFKVFWINFLNNQEYYKNKEKFKIFEKCYLLSASDVFQKKTPDQIKTVLDSKKIQYNNISIEKMQKNFENYQKNLNELDQLKKKPNSNKIKEICELDDELDLLLFNDSFERNVKFFKVIDNKKDLINQMKSSIPKKIQDLNDKESYFRTLIKIKESLEKVIFFIDDINIDLEVAGENELETENIKEFVKKIDSELKSWEQFTLKKKIDNINQKMLDFEKKENEFLNSPGLLSEEKKDYEKIKSLNISIGREVGNILLYGIKTSKPYLPSEYCISGSDCKKGGNSGNSSLPTTNKIQISADFGKGGRKGPSLGGIYRDGLSESWITSFRYLPFFTASTYFSEWVKAPHFTMSSITADDGKKSNEDLEQYFVIKDSSIKEEFEKLKGII</sequence>
<dbReference type="EMBL" id="CAJNOC010004180">
    <property type="protein sequence ID" value="CAF1012386.1"/>
    <property type="molecule type" value="Genomic_DNA"/>
</dbReference>
<evidence type="ECO:0000313" key="1">
    <source>
        <dbReference type="EMBL" id="CAF1012386.1"/>
    </source>
</evidence>
<name>A0A814HLC5_9BILA</name>
<organism evidence="1 2">
    <name type="scientific">Brachionus calyciflorus</name>
    <dbReference type="NCBI Taxonomy" id="104777"/>
    <lineage>
        <taxon>Eukaryota</taxon>
        <taxon>Metazoa</taxon>
        <taxon>Spiralia</taxon>
        <taxon>Gnathifera</taxon>
        <taxon>Rotifera</taxon>
        <taxon>Eurotatoria</taxon>
        <taxon>Monogononta</taxon>
        <taxon>Pseudotrocha</taxon>
        <taxon>Ploima</taxon>
        <taxon>Brachionidae</taxon>
        <taxon>Brachionus</taxon>
    </lineage>
</organism>
<reference evidence="1" key="1">
    <citation type="submission" date="2021-02" db="EMBL/GenBank/DDBJ databases">
        <authorList>
            <person name="Nowell W R."/>
        </authorList>
    </citation>
    <scope>NUCLEOTIDE SEQUENCE</scope>
    <source>
        <strain evidence="1">Ploen Becks lab</strain>
    </source>
</reference>
<keyword evidence="2" id="KW-1185">Reference proteome</keyword>
<dbReference type="Proteomes" id="UP000663879">
    <property type="component" value="Unassembled WGS sequence"/>
</dbReference>
<dbReference type="AlphaFoldDB" id="A0A814HLC5"/>
<accession>A0A814HLC5</accession>
<comment type="caution">
    <text evidence="1">The sequence shown here is derived from an EMBL/GenBank/DDBJ whole genome shotgun (WGS) entry which is preliminary data.</text>
</comment>
<proteinExistence type="predicted"/>